<dbReference type="PROSITE" id="PS00141">
    <property type="entry name" value="ASP_PROTEASE"/>
    <property type="match status" value="1"/>
</dbReference>
<feature type="compositionally biased region" description="Basic and acidic residues" evidence="8">
    <location>
        <begin position="329"/>
        <end position="346"/>
    </location>
</feature>
<dbReference type="FunFam" id="1.10.340.70:FF:000004">
    <property type="entry name" value="Retrovirus-related Pol polyprotein from transposon 297-like Protein"/>
    <property type="match status" value="1"/>
</dbReference>
<dbReference type="CDD" id="cd01647">
    <property type="entry name" value="RT_LTR"/>
    <property type="match status" value="1"/>
</dbReference>
<sequence length="1358" mass="155276">MRTRGAPGGGSRNPTVERSGRARATCRVYKYFLVVVLFTCPTKDAEHHTWRRDFMTPQKMSSLPPVEPLQCDGDPMSLGLRWEKWRRALEIYLLASEIKNPVIKRATLLHMGGTALQEIYYNTPGAHIEGSDVTDSTDVYRVAIDKLNEYFLPKQSKVYERHIFRLLKQENDEKFEKFLVRLRQQSKKCKFANGEDDNIIDQVVEKCNSMELKKKILTLGDDVTLDKVIAEANAIESVQRQLSDYGNGSAPRPIANINRIDAKRQFDQNKDCSRCGSEKHNGDSLSCPAKDKKCSKCGYIGHFMAKCRTRASKRRSTHANGGKMPIKKIKLDNSVKKSENSNDDQKKASSNVNYIFYFDGDGKIKCDIGGVDNIELLIDSGSNHNILTDKTWTFLKSCNIQATEQNANPEKIFMAYGSSVPLTVLGSFQAVVKIGAEERNSTFYVIQGGTRDLLGKETATDLKVFKLGLDINAVSESQNQGPFPKFKNITLDIAIDKTVTPTSQPCRRIPVPLEEKVNKRIDELIELDIIEPVNKPSRWVSPIVPVLKSDGSVRLCVDMRVANKAILREHYPLPTMDKLLPKFRKARIFSKLDIRDAFHQIEISEESRHITTFITTRGLFRYKRLMFGISCAPELFQKTLERILLPCEGTLNFIDDIIVYGRDEREHQTRLDRVLEVLKKYNVTLNKKKCVFNAKVVQFLGHQLSSEGVKPLDTYIKSVDTFREPKTIEEIQSFLGLLNYVNKWIPNFSTTTEPIRKLLKLKIGLKSDLSKYWEQEQKTAFDRLKTQLQNIQSLGYYDPEDQTQVLADASPVGLGAVLVQIDDKGPRVIAFGNRSLSEVEKRYCQTEKEALALVWAVEHFHIYLYGRKTFDLITDHKPLEVIFGLRSRPCARIERWVLRLQSYNYRVVYRPGKNNIADPFSRLCQSTHNTFDREGESHINQLVQYARPCAIPMQTLIECSEADEEIQLVKEALNTNMWEPRIIQYRIFQTELWTHDGILLRNDKIVIPTSLRKQVLDAAHEGHPGIVAIKGRLRTKVWWPKVDKDAEAKVKSCRGCTLVTAGNPPLPLKRRQLPDQPWQDVAIDFLGPLPSGHYLLVIVDYYSRYKEIKVMKTITTADTTIMLKEIFSRLGIPITLTADNGRQFTSQDFKNFCQEMGIKLLSTTPYTPQENGEVERQNRDILKRLQISQTLKSDWQSDLLDYLMMCNSTPHSSTGKTPGELFFSRKFRDKLPSIVREKSGVDGEVRDKDTIMKEKGKAYEDRRRKATEYGIEVGEKVYVKNVSKGNKLTAPFNPTPHTVLSSSGNEYNVRNDDTGHEYRRNIVHLKKVQGEWQIYDPEKHAQDVPLDSNEALDSDKDE</sequence>
<dbReference type="GO" id="GO:0042575">
    <property type="term" value="C:DNA polymerase complex"/>
    <property type="evidence" value="ECO:0007669"/>
    <property type="project" value="UniProtKB-ARBA"/>
</dbReference>
<keyword evidence="4" id="KW-0540">Nuclease</keyword>
<dbReference type="GeneID" id="113494090"/>
<keyword evidence="3" id="KW-0548">Nucleotidyltransferase</keyword>
<dbReference type="InterPro" id="IPR012337">
    <property type="entry name" value="RNaseH-like_sf"/>
</dbReference>
<reference evidence="12" key="1">
    <citation type="submission" date="2025-08" db="UniProtKB">
        <authorList>
            <consortium name="RefSeq"/>
        </authorList>
    </citation>
    <scope>IDENTIFICATION</scope>
</reference>
<dbReference type="InterPro" id="IPR000477">
    <property type="entry name" value="RT_dom"/>
</dbReference>
<dbReference type="InterPro" id="IPR036397">
    <property type="entry name" value="RNaseH_sf"/>
</dbReference>
<dbReference type="InParanoid" id="A0A7E5VI82"/>
<keyword evidence="5" id="KW-0255">Endonuclease</keyword>
<dbReference type="Gene3D" id="3.10.10.10">
    <property type="entry name" value="HIV Type 1 Reverse Transcriptase, subunit A, domain 1"/>
    <property type="match status" value="1"/>
</dbReference>
<evidence type="ECO:0000256" key="4">
    <source>
        <dbReference type="ARBA" id="ARBA00022722"/>
    </source>
</evidence>
<dbReference type="CDD" id="cd09274">
    <property type="entry name" value="RNase_HI_RT_Ty3"/>
    <property type="match status" value="1"/>
</dbReference>
<dbReference type="Pfam" id="PF00078">
    <property type="entry name" value="RVT_1"/>
    <property type="match status" value="1"/>
</dbReference>
<dbReference type="FunFam" id="3.10.20.370:FF:000001">
    <property type="entry name" value="Retrovirus-related Pol polyprotein from transposon 17.6-like protein"/>
    <property type="match status" value="1"/>
</dbReference>
<evidence type="ECO:0000256" key="7">
    <source>
        <dbReference type="ARBA" id="ARBA00022918"/>
    </source>
</evidence>
<dbReference type="InterPro" id="IPR041588">
    <property type="entry name" value="Integrase_H2C2"/>
</dbReference>
<dbReference type="InterPro" id="IPR050951">
    <property type="entry name" value="Retrovirus_Pol_polyprotein"/>
</dbReference>
<accession>A0A7E5VI82</accession>
<name>A0A7E5VI82_TRINI</name>
<evidence type="ECO:0000259" key="9">
    <source>
        <dbReference type="PROSITE" id="PS50878"/>
    </source>
</evidence>
<dbReference type="PANTHER" id="PTHR37984:SF11">
    <property type="entry name" value="INTEGRASE CATALYTIC DOMAIN-CONTAINING PROTEIN"/>
    <property type="match status" value="1"/>
</dbReference>
<gene>
    <name evidence="12" type="primary">LOC113494090</name>
</gene>
<dbReference type="Pfam" id="PF17917">
    <property type="entry name" value="RT_RNaseH"/>
    <property type="match status" value="1"/>
</dbReference>
<dbReference type="FunFam" id="3.30.420.10:FF:000063">
    <property type="entry name" value="Retrovirus-related Pol polyprotein from transposon 297-like Protein"/>
    <property type="match status" value="1"/>
</dbReference>
<dbReference type="PROSITE" id="PS50878">
    <property type="entry name" value="RT_POL"/>
    <property type="match status" value="1"/>
</dbReference>
<dbReference type="GO" id="GO:0003676">
    <property type="term" value="F:nucleic acid binding"/>
    <property type="evidence" value="ECO:0007669"/>
    <property type="project" value="InterPro"/>
</dbReference>
<dbReference type="FunFam" id="3.30.70.270:FF:000020">
    <property type="entry name" value="Transposon Tf2-6 polyprotein-like Protein"/>
    <property type="match status" value="1"/>
</dbReference>
<dbReference type="InterPro" id="IPR043128">
    <property type="entry name" value="Rev_trsase/Diguanyl_cyclase"/>
</dbReference>
<feature type="domain" description="Reverse transcriptase" evidence="9">
    <location>
        <begin position="527"/>
        <end position="704"/>
    </location>
</feature>
<dbReference type="Gene3D" id="3.30.420.10">
    <property type="entry name" value="Ribonuclease H-like superfamily/Ribonuclease H"/>
    <property type="match status" value="1"/>
</dbReference>
<keyword evidence="6" id="KW-0378">Hydrolase</keyword>
<proteinExistence type="predicted"/>
<feature type="region of interest" description="Disordered" evidence="8">
    <location>
        <begin position="1337"/>
        <end position="1358"/>
    </location>
</feature>
<dbReference type="InterPro" id="IPR001969">
    <property type="entry name" value="Aspartic_peptidase_AS"/>
</dbReference>
<evidence type="ECO:0000313" key="11">
    <source>
        <dbReference type="Proteomes" id="UP000322000"/>
    </source>
</evidence>
<dbReference type="InterPro" id="IPR043502">
    <property type="entry name" value="DNA/RNA_pol_sf"/>
</dbReference>
<evidence type="ECO:0000256" key="2">
    <source>
        <dbReference type="ARBA" id="ARBA00022679"/>
    </source>
</evidence>
<dbReference type="PANTHER" id="PTHR37984">
    <property type="entry name" value="PROTEIN CBG26694"/>
    <property type="match status" value="1"/>
</dbReference>
<evidence type="ECO:0000256" key="6">
    <source>
        <dbReference type="ARBA" id="ARBA00022801"/>
    </source>
</evidence>
<dbReference type="Gene3D" id="1.10.340.70">
    <property type="match status" value="1"/>
</dbReference>
<dbReference type="SUPFAM" id="SSF56672">
    <property type="entry name" value="DNA/RNA polymerases"/>
    <property type="match status" value="1"/>
</dbReference>
<evidence type="ECO:0000256" key="8">
    <source>
        <dbReference type="SAM" id="MobiDB-lite"/>
    </source>
</evidence>
<dbReference type="OrthoDB" id="10068564at2759"/>
<keyword evidence="2" id="KW-0808">Transferase</keyword>
<keyword evidence="11" id="KW-1185">Reference proteome</keyword>
<evidence type="ECO:0000256" key="1">
    <source>
        <dbReference type="ARBA" id="ARBA00012493"/>
    </source>
</evidence>
<protein>
    <recommendedName>
        <fullName evidence="1">RNA-directed DNA polymerase</fullName>
        <ecNumber evidence="1">2.7.7.49</ecNumber>
    </recommendedName>
</protein>
<evidence type="ECO:0000256" key="5">
    <source>
        <dbReference type="ARBA" id="ARBA00022759"/>
    </source>
</evidence>
<evidence type="ECO:0000256" key="3">
    <source>
        <dbReference type="ARBA" id="ARBA00022695"/>
    </source>
</evidence>
<dbReference type="Pfam" id="PF17921">
    <property type="entry name" value="Integrase_H2C2"/>
    <property type="match status" value="1"/>
</dbReference>
<dbReference type="InterPro" id="IPR041373">
    <property type="entry name" value="RT_RNaseH"/>
</dbReference>
<dbReference type="GO" id="GO:0004190">
    <property type="term" value="F:aspartic-type endopeptidase activity"/>
    <property type="evidence" value="ECO:0007669"/>
    <property type="project" value="InterPro"/>
</dbReference>
<dbReference type="Pfam" id="PF00665">
    <property type="entry name" value="rve"/>
    <property type="match status" value="1"/>
</dbReference>
<dbReference type="GO" id="GO:0015074">
    <property type="term" value="P:DNA integration"/>
    <property type="evidence" value="ECO:0007669"/>
    <property type="project" value="InterPro"/>
</dbReference>
<dbReference type="SUPFAM" id="SSF53098">
    <property type="entry name" value="Ribonuclease H-like"/>
    <property type="match status" value="1"/>
</dbReference>
<feature type="domain" description="Integrase catalytic" evidence="10">
    <location>
        <begin position="1073"/>
        <end position="1226"/>
    </location>
</feature>
<evidence type="ECO:0000313" key="12">
    <source>
        <dbReference type="RefSeq" id="XP_026728037.1"/>
    </source>
</evidence>
<dbReference type="KEGG" id="tnl:113494090"/>
<evidence type="ECO:0000259" key="10">
    <source>
        <dbReference type="PROSITE" id="PS50994"/>
    </source>
</evidence>
<dbReference type="Gene3D" id="4.10.60.10">
    <property type="entry name" value="Zinc finger, CCHC-type"/>
    <property type="match status" value="1"/>
</dbReference>
<dbReference type="PROSITE" id="PS50994">
    <property type="entry name" value="INTEGRASE"/>
    <property type="match status" value="1"/>
</dbReference>
<dbReference type="GO" id="GO:0006508">
    <property type="term" value="P:proteolysis"/>
    <property type="evidence" value="ECO:0007669"/>
    <property type="project" value="InterPro"/>
</dbReference>
<keyword evidence="7" id="KW-0695">RNA-directed DNA polymerase</keyword>
<feature type="region of interest" description="Disordered" evidence="8">
    <location>
        <begin position="311"/>
        <end position="346"/>
    </location>
</feature>
<organism evidence="11 12">
    <name type="scientific">Trichoplusia ni</name>
    <name type="common">Cabbage looper</name>
    <dbReference type="NCBI Taxonomy" id="7111"/>
    <lineage>
        <taxon>Eukaryota</taxon>
        <taxon>Metazoa</taxon>
        <taxon>Ecdysozoa</taxon>
        <taxon>Arthropoda</taxon>
        <taxon>Hexapoda</taxon>
        <taxon>Insecta</taxon>
        <taxon>Pterygota</taxon>
        <taxon>Neoptera</taxon>
        <taxon>Endopterygota</taxon>
        <taxon>Lepidoptera</taxon>
        <taxon>Glossata</taxon>
        <taxon>Ditrysia</taxon>
        <taxon>Noctuoidea</taxon>
        <taxon>Noctuidae</taxon>
        <taxon>Plusiinae</taxon>
        <taxon>Trichoplusia</taxon>
    </lineage>
</organism>
<dbReference type="GO" id="GO:0003964">
    <property type="term" value="F:RNA-directed DNA polymerase activity"/>
    <property type="evidence" value="ECO:0007669"/>
    <property type="project" value="UniProtKB-KW"/>
</dbReference>
<dbReference type="Proteomes" id="UP000322000">
    <property type="component" value="Chromosome 5"/>
</dbReference>
<dbReference type="EC" id="2.7.7.49" evidence="1"/>
<dbReference type="GO" id="GO:0004519">
    <property type="term" value="F:endonuclease activity"/>
    <property type="evidence" value="ECO:0007669"/>
    <property type="project" value="UniProtKB-KW"/>
</dbReference>
<dbReference type="Gene3D" id="3.30.70.270">
    <property type="match status" value="2"/>
</dbReference>
<dbReference type="RefSeq" id="XP_026728037.1">
    <property type="nucleotide sequence ID" value="XM_026872236.1"/>
</dbReference>
<dbReference type="InterPro" id="IPR001584">
    <property type="entry name" value="Integrase_cat-core"/>
</dbReference>